<comment type="caution">
    <text evidence="1">The sequence shown here is derived from an EMBL/GenBank/DDBJ whole genome shotgun (WGS) entry which is preliminary data.</text>
</comment>
<accession>A0A327YVJ9</accession>
<evidence type="ECO:0000313" key="2">
    <source>
        <dbReference type="Proteomes" id="UP000249620"/>
    </source>
</evidence>
<name>A0A327YVJ9_9FLAO</name>
<reference evidence="1 2" key="1">
    <citation type="submission" date="2018-06" db="EMBL/GenBank/DDBJ databases">
        <title>Genomic Encyclopedia of Type Strains, Phase III (KMG-III): the genomes of soil and plant-associated and newly described type strains.</title>
        <authorList>
            <person name="Whitman W."/>
        </authorList>
    </citation>
    <scope>NUCLEOTIDE SEQUENCE [LARGE SCALE GENOMIC DNA]</scope>
    <source>
        <strain evidence="1 2">CGMCC 1.12398</strain>
    </source>
</reference>
<dbReference type="Proteomes" id="UP000249620">
    <property type="component" value="Unassembled WGS sequence"/>
</dbReference>
<sequence length="59" mass="6776">MKTIFMLIVSSIFLSTVSNKIEKDSIEKVMTYKIQKTEKIKIESATISTRTPIIILKKD</sequence>
<proteinExistence type="predicted"/>
<protein>
    <submittedName>
        <fullName evidence="1">Uncharacterized protein</fullName>
    </submittedName>
</protein>
<keyword evidence="2" id="KW-1185">Reference proteome</keyword>
<dbReference type="AlphaFoldDB" id="A0A327YVJ9"/>
<evidence type="ECO:0000313" key="1">
    <source>
        <dbReference type="EMBL" id="RAK23745.1"/>
    </source>
</evidence>
<gene>
    <name evidence="1" type="ORF">B0I03_103211</name>
</gene>
<organism evidence="1 2">
    <name type="scientific">Flavobacterium aquaticum</name>
    <dbReference type="NCBI Taxonomy" id="1236486"/>
    <lineage>
        <taxon>Bacteria</taxon>
        <taxon>Pseudomonadati</taxon>
        <taxon>Bacteroidota</taxon>
        <taxon>Flavobacteriia</taxon>
        <taxon>Flavobacteriales</taxon>
        <taxon>Flavobacteriaceae</taxon>
        <taxon>Flavobacterium</taxon>
    </lineage>
</organism>
<dbReference type="EMBL" id="QLMI01000003">
    <property type="protein sequence ID" value="RAK23745.1"/>
    <property type="molecule type" value="Genomic_DNA"/>
</dbReference>